<dbReference type="GeneID" id="28725146"/>
<dbReference type="PANTHER" id="PTHR10606:SF39">
    <property type="entry name" value="6-PHOSPHOFRUCTO-2-KINASE_FRUCTOSE-2,6-BISPHOSPHATASE YLR345W-RELATED"/>
    <property type="match status" value="1"/>
</dbReference>
<feature type="compositionally biased region" description="Low complexity" evidence="3">
    <location>
        <begin position="22"/>
        <end position="37"/>
    </location>
</feature>
<name>A0A0X8HUQ6_9SACH</name>
<dbReference type="Gene3D" id="3.40.50.1240">
    <property type="entry name" value="Phosphoglycerate mutase-like"/>
    <property type="match status" value="1"/>
</dbReference>
<dbReference type="InterPro" id="IPR013078">
    <property type="entry name" value="His_Pase_superF_clade-1"/>
</dbReference>
<dbReference type="SUPFAM" id="SSF52540">
    <property type="entry name" value="P-loop containing nucleoside triphosphate hydrolases"/>
    <property type="match status" value="1"/>
</dbReference>
<dbReference type="GO" id="GO:0005524">
    <property type="term" value="F:ATP binding"/>
    <property type="evidence" value="ECO:0007669"/>
    <property type="project" value="UniProtKB-KW"/>
</dbReference>
<dbReference type="InterPro" id="IPR029033">
    <property type="entry name" value="His_PPase_superfam"/>
</dbReference>
<dbReference type="STRING" id="45286.A0A0X8HUQ6"/>
<keyword evidence="1" id="KW-0547">Nucleotide-binding</keyword>
<dbReference type="GO" id="GO:0006000">
    <property type="term" value="P:fructose metabolic process"/>
    <property type="evidence" value="ECO:0007669"/>
    <property type="project" value="InterPro"/>
</dbReference>
<proteinExistence type="predicted"/>
<evidence type="ECO:0000256" key="2">
    <source>
        <dbReference type="ARBA" id="ARBA00022840"/>
    </source>
</evidence>
<protein>
    <submittedName>
        <fullName evidence="5">HFL021Cp</fullName>
    </submittedName>
</protein>
<evidence type="ECO:0000313" key="6">
    <source>
        <dbReference type="Proteomes" id="UP000243052"/>
    </source>
</evidence>
<dbReference type="InterPro" id="IPR027417">
    <property type="entry name" value="P-loop_NTPase"/>
</dbReference>
<dbReference type="PIRSF" id="PIRSF000709">
    <property type="entry name" value="6PFK_2-Ptase"/>
    <property type="match status" value="1"/>
</dbReference>
<evidence type="ECO:0000259" key="4">
    <source>
        <dbReference type="Pfam" id="PF01591"/>
    </source>
</evidence>
<gene>
    <name evidence="5" type="ORF">AW171_hschr63812</name>
</gene>
<dbReference type="Pfam" id="PF01591">
    <property type="entry name" value="6PF2K"/>
    <property type="match status" value="1"/>
</dbReference>
<dbReference type="GO" id="GO:0006003">
    <property type="term" value="P:fructose 2,6-bisphosphate metabolic process"/>
    <property type="evidence" value="ECO:0007669"/>
    <property type="project" value="InterPro"/>
</dbReference>
<dbReference type="SMART" id="SM00855">
    <property type="entry name" value="PGAM"/>
    <property type="match status" value="1"/>
</dbReference>
<feature type="region of interest" description="Disordered" evidence="3">
    <location>
        <begin position="1"/>
        <end position="50"/>
    </location>
</feature>
<dbReference type="GO" id="GO:0005829">
    <property type="term" value="C:cytosol"/>
    <property type="evidence" value="ECO:0007669"/>
    <property type="project" value="TreeGrafter"/>
</dbReference>
<evidence type="ECO:0000256" key="1">
    <source>
        <dbReference type="ARBA" id="ARBA00022741"/>
    </source>
</evidence>
<accession>A0A0X8HUQ6</accession>
<keyword evidence="2" id="KW-0067">ATP-binding</keyword>
<dbReference type="PANTHER" id="PTHR10606">
    <property type="entry name" value="6-PHOSPHOFRUCTO-2-KINASE/FRUCTOSE-2,6-BISPHOSPHATASE"/>
    <property type="match status" value="1"/>
</dbReference>
<dbReference type="GO" id="GO:0003873">
    <property type="term" value="F:6-phosphofructo-2-kinase activity"/>
    <property type="evidence" value="ECO:0007669"/>
    <property type="project" value="InterPro"/>
</dbReference>
<dbReference type="Proteomes" id="UP000243052">
    <property type="component" value="Chromosome vi"/>
</dbReference>
<evidence type="ECO:0000256" key="3">
    <source>
        <dbReference type="SAM" id="MobiDB-lite"/>
    </source>
</evidence>
<evidence type="ECO:0000313" key="5">
    <source>
        <dbReference type="EMBL" id="AMD21835.1"/>
    </source>
</evidence>
<keyword evidence="6" id="KW-1185">Reference proteome</keyword>
<dbReference type="EMBL" id="CP014246">
    <property type="protein sequence ID" value="AMD21835.1"/>
    <property type="molecule type" value="Genomic_DNA"/>
</dbReference>
<dbReference type="GO" id="GO:0004331">
    <property type="term" value="F:fructose-2,6-bisphosphate 2-phosphatase activity"/>
    <property type="evidence" value="ECO:0007669"/>
    <property type="project" value="TreeGrafter"/>
</dbReference>
<reference evidence="5 6" key="1">
    <citation type="submission" date="2016-01" db="EMBL/GenBank/DDBJ databases">
        <title>Genome sequence of the yeast Holleya sinecauda.</title>
        <authorList>
            <person name="Dietrich F.S."/>
        </authorList>
    </citation>
    <scope>NUCLEOTIDE SEQUENCE [LARGE SCALE GENOMIC DNA]</scope>
    <source>
        <strain evidence="5 6">ATCC 58844</strain>
    </source>
</reference>
<dbReference type="AlphaFoldDB" id="A0A0X8HUQ6"/>
<dbReference type="SUPFAM" id="SSF53254">
    <property type="entry name" value="Phosphoglycerate mutase-like"/>
    <property type="match status" value="1"/>
</dbReference>
<feature type="domain" description="6-phosphofructo-2-kinase" evidence="4">
    <location>
        <begin position="91"/>
        <end position="312"/>
    </location>
</feature>
<dbReference type="Pfam" id="PF00300">
    <property type="entry name" value="His_Phos_1"/>
    <property type="match status" value="1"/>
</dbReference>
<dbReference type="OrthoDB" id="267323at2759"/>
<dbReference type="InterPro" id="IPR013079">
    <property type="entry name" value="6Phosfructo_kin"/>
</dbReference>
<dbReference type="InterPro" id="IPR003094">
    <property type="entry name" value="6Pfruct_kin"/>
</dbReference>
<dbReference type="Gene3D" id="3.40.50.300">
    <property type="entry name" value="P-loop containing nucleotide triphosphate hydrolases"/>
    <property type="match status" value="1"/>
</dbReference>
<sequence>MLAEASPTVEEEDSTQTDTCYTSTSSGASLTAGRSGSSTGGAGNYQARTRKRWSGAKNNLSSRLNSPAAIDGVHGSVEADYISPGQLYSTESGRMFHAGQILIVLVGLPATSKTLLSVAITRYTRWLGVRTSSFHVSEYRRDKTANDVGPLPEDYFLAKPMTQAGSKFRQEILDEVLEDIHRFFRQDKGQLAIYDCLNIIRSDRERLAREFAEFNIKVLLIESIVTNEELLSHNIEMAATSADYHGWNKQDAMKHYLQRVKLNKPFYEQMTPSEGLSYLQYFNFGEKIVLNDNDHGFLVNKIVFFLMNLRHKRGCIYFARCGTSDNDRYVHDEVLNEEGIRYSKALTDLVLKQVSKRRAERNESLACQIPTSPLSFPSANSADDSPVLSANASQKSTDSISKLYLRQRTSGEENSENSFTVWTAPRKRTYDTAMFFLEKGVTVRQRSQLQQLHPGCVADLSEGEIKEKFPTEYKEYLKAPYHYRFPRAESYHDLAVRIEPLLLEMERMCGDLLIIGHETALRVLYGYFAACSSQEIPSLSFTRDDLIEISLRPFENIITKIPIVVNK</sequence>
<dbReference type="RefSeq" id="XP_017988831.1">
    <property type="nucleotide sequence ID" value="XM_018133043.1"/>
</dbReference>
<organism evidence="5 6">
    <name type="scientific">Eremothecium sinecaudum</name>
    <dbReference type="NCBI Taxonomy" id="45286"/>
    <lineage>
        <taxon>Eukaryota</taxon>
        <taxon>Fungi</taxon>
        <taxon>Dikarya</taxon>
        <taxon>Ascomycota</taxon>
        <taxon>Saccharomycotina</taxon>
        <taxon>Saccharomycetes</taxon>
        <taxon>Saccharomycetales</taxon>
        <taxon>Saccharomycetaceae</taxon>
        <taxon>Eremothecium</taxon>
    </lineage>
</organism>